<evidence type="ECO:0000256" key="3">
    <source>
        <dbReference type="ARBA" id="ARBA00022840"/>
    </source>
</evidence>
<evidence type="ECO:0000256" key="4">
    <source>
        <dbReference type="ARBA" id="ARBA00023117"/>
    </source>
</evidence>
<dbReference type="STRING" id="133383.A0A1R0GN92"/>
<dbReference type="GO" id="GO:0006334">
    <property type="term" value="P:nucleosome assembly"/>
    <property type="evidence" value="ECO:0007669"/>
    <property type="project" value="TreeGrafter"/>
</dbReference>
<evidence type="ECO:0000313" key="9">
    <source>
        <dbReference type="Proteomes" id="UP000187455"/>
    </source>
</evidence>
<dbReference type="GO" id="GO:0003682">
    <property type="term" value="F:chromatin binding"/>
    <property type="evidence" value="ECO:0007669"/>
    <property type="project" value="TreeGrafter"/>
</dbReference>
<dbReference type="Proteomes" id="UP000187455">
    <property type="component" value="Unassembled WGS sequence"/>
</dbReference>
<dbReference type="PANTHER" id="PTHR23069:SF0">
    <property type="entry name" value="TAT-BINDING HOMOLOG 7"/>
    <property type="match status" value="1"/>
</dbReference>
<feature type="coiled-coil region" evidence="5">
    <location>
        <begin position="1180"/>
        <end position="1207"/>
    </location>
</feature>
<name>A0A1R0GN92_9FUNG</name>
<evidence type="ECO:0000256" key="6">
    <source>
        <dbReference type="SAM" id="MobiDB-lite"/>
    </source>
</evidence>
<dbReference type="InterPro" id="IPR045199">
    <property type="entry name" value="ATAD2-like"/>
</dbReference>
<evidence type="ECO:0000256" key="5">
    <source>
        <dbReference type="SAM" id="Coils"/>
    </source>
</evidence>
<feature type="compositionally biased region" description="Polar residues" evidence="6">
    <location>
        <begin position="232"/>
        <end position="248"/>
    </location>
</feature>
<dbReference type="FunFam" id="3.40.50.300:FF:000061">
    <property type="entry name" value="ATPase family, AAA domain-containing 2"/>
    <property type="match status" value="1"/>
</dbReference>
<feature type="compositionally biased region" description="Polar residues" evidence="6">
    <location>
        <begin position="166"/>
        <end position="181"/>
    </location>
</feature>
<sequence>MTRENEASISDTSLGFQFAKIVHHSDPIYTNYSSASSSSQSPPKNNPSILINENTETQIKLKTIKVVNNSFKNENFIETTKKLGNGISTRKSNRKFSEYNPGSRDLYSVYKKSRNNSLSDINSFLKTEDSFISPPIPSRNSNKPHSSNKINKKLFLKRKLIKKTYSSKPRNIAANSSTPSYNLRKRSPGLTERIRNSTKLILDFENYKPNTKIKFLDGSKLEDPFGLDNRLSSSKTPSLIKNSQTKNGSPSSSSDSDNDTKLTFNPLPINLSPKGSKIQSAIDGSSLGNISFDSVGGLKDHIRLIKEIVILPLLYPEICARFSLRPPRGLLFHGPPGTGKTLLAKALANSCSTETQKVAFYLVKSSECLSKFIGEGERNLRLLFERAAETQPSIIFFDEIDGLAPIRNSKHDQSHTSIVTTLLALMDGLEDRGQVIVIGATNRPDSVDPAFRRPGRFDRELFFGNPDREARSHIFAIHTKSWPHPLSQKMLDYSLDRSSGWSGADIGSFVNEIALCAIRRSFPNLHDSHEKLQVDTNKINILDCDVVDAMDKLHPFSVTSADSLGILDPLLGDVCRNVSSIYIDSKNVKNFANARAFVHGALGMGQEVLRLSVVARLAESKITAFSLNPSSLLTTDQSAESLISSSFANAIKNSGVIVISGLLDWVYSEWVVVLNQLISESVGQNNFGLLVISQDPAPSWASHLISFSSNHTFELGNFDPIIYRNFFSPLIAPAKAAYSKSIKAESPYFSQSPLEVDNSLYFSDQTFSQSSDTANYIQMDPISTKFSNSDTSFQPRLNYSYLQYSDPQPSQNLDPKPTKSANYTHSTFLLKDFIFQLTKNEINTFERVHHHINTLLRLLISQEFDTIRTKKSLFMCTSNNSVVDACITLEEIKNRNYRREYVCLHQFLYELIVSFDTIFFLGGIKALQKLETSRSLNLLSELDHSQTDTQLDSIAHLATANQYKRTADALTRIFGSSIKLSTQFLTHFVPYTLANSDSFITESESNSDDEIHSQPEQVSLSSLKHIEDSQLYKYDVVPSHVFNDQDLKFVSKCSSRGVSAISHNFEYLNIIKPYLQILDLALAEFTPALRNTEFYNDQLSLLSKYTHFMVSSSPQETLDSQLDRKPSLHSLEIDPAQQLNTPPTPLSSAVKCISSLPSSHSSTAHDPIDSFFNHRLIGFAEKKKLSVEQLESLYLELSEEISNAKREQSEKNFPDLFTTLNNLIEKKSSITTAQSFKKLDLNTPHHINL</sequence>
<dbReference type="GO" id="GO:0005634">
    <property type="term" value="C:nucleus"/>
    <property type="evidence" value="ECO:0007669"/>
    <property type="project" value="TreeGrafter"/>
</dbReference>
<organism evidence="8 9">
    <name type="scientific">Smittium mucronatum</name>
    <dbReference type="NCBI Taxonomy" id="133383"/>
    <lineage>
        <taxon>Eukaryota</taxon>
        <taxon>Fungi</taxon>
        <taxon>Fungi incertae sedis</taxon>
        <taxon>Zoopagomycota</taxon>
        <taxon>Kickxellomycotina</taxon>
        <taxon>Harpellomycetes</taxon>
        <taxon>Harpellales</taxon>
        <taxon>Legeriomycetaceae</taxon>
        <taxon>Smittium</taxon>
    </lineage>
</organism>
<dbReference type="EMBL" id="LSSL01006637">
    <property type="protein sequence ID" value="OLY78364.1"/>
    <property type="molecule type" value="Genomic_DNA"/>
</dbReference>
<feature type="region of interest" description="Disordered" evidence="6">
    <location>
        <begin position="166"/>
        <end position="190"/>
    </location>
</feature>
<proteinExistence type="inferred from homology"/>
<dbReference type="Pfam" id="PF00004">
    <property type="entry name" value="AAA"/>
    <property type="match status" value="1"/>
</dbReference>
<feature type="compositionally biased region" description="Polar residues" evidence="6">
    <location>
        <begin position="138"/>
        <end position="147"/>
    </location>
</feature>
<dbReference type="GO" id="GO:0016887">
    <property type="term" value="F:ATP hydrolysis activity"/>
    <property type="evidence" value="ECO:0007669"/>
    <property type="project" value="InterPro"/>
</dbReference>
<dbReference type="PROSITE" id="PS00674">
    <property type="entry name" value="AAA"/>
    <property type="match status" value="1"/>
</dbReference>
<feature type="domain" description="AAA+ ATPase" evidence="7">
    <location>
        <begin position="326"/>
        <end position="467"/>
    </location>
</feature>
<dbReference type="GO" id="GO:0006337">
    <property type="term" value="P:nucleosome disassembly"/>
    <property type="evidence" value="ECO:0007669"/>
    <property type="project" value="TreeGrafter"/>
</dbReference>
<keyword evidence="9" id="KW-1185">Reference proteome</keyword>
<feature type="region of interest" description="Disordered" evidence="6">
    <location>
        <begin position="132"/>
        <end position="152"/>
    </location>
</feature>
<dbReference type="Gene3D" id="3.40.50.300">
    <property type="entry name" value="P-loop containing nucleotide triphosphate hydrolases"/>
    <property type="match status" value="1"/>
</dbReference>
<protein>
    <submittedName>
        <fullName evidence="8">Putative AAA domain-containing protein</fullName>
    </submittedName>
</protein>
<dbReference type="InterPro" id="IPR003959">
    <property type="entry name" value="ATPase_AAA_core"/>
</dbReference>
<gene>
    <name evidence="8" type="ORF">AYI68_g7590</name>
</gene>
<keyword evidence="3" id="KW-0067">ATP-binding</keyword>
<dbReference type="InterPro" id="IPR003960">
    <property type="entry name" value="ATPase_AAA_CS"/>
</dbReference>
<dbReference type="GO" id="GO:0042393">
    <property type="term" value="F:histone binding"/>
    <property type="evidence" value="ECO:0007669"/>
    <property type="project" value="TreeGrafter"/>
</dbReference>
<dbReference type="SUPFAM" id="SSF52540">
    <property type="entry name" value="P-loop containing nucleoside triphosphate hydrolases"/>
    <property type="match status" value="1"/>
</dbReference>
<keyword evidence="5" id="KW-0175">Coiled coil</keyword>
<dbReference type="AlphaFoldDB" id="A0A1R0GN92"/>
<comment type="similarity">
    <text evidence="1">Belongs to the AAA ATPase family.</text>
</comment>
<keyword evidence="2" id="KW-0547">Nucleotide-binding</keyword>
<dbReference type="InterPro" id="IPR003593">
    <property type="entry name" value="AAA+_ATPase"/>
</dbReference>
<dbReference type="InterPro" id="IPR027417">
    <property type="entry name" value="P-loop_NTPase"/>
</dbReference>
<comment type="caution">
    <text evidence="8">The sequence shown here is derived from an EMBL/GenBank/DDBJ whole genome shotgun (WGS) entry which is preliminary data.</text>
</comment>
<dbReference type="GO" id="GO:0005524">
    <property type="term" value="F:ATP binding"/>
    <property type="evidence" value="ECO:0007669"/>
    <property type="project" value="UniProtKB-KW"/>
</dbReference>
<dbReference type="PANTHER" id="PTHR23069">
    <property type="entry name" value="AAA DOMAIN-CONTAINING"/>
    <property type="match status" value="1"/>
</dbReference>
<dbReference type="OrthoDB" id="5421at2759"/>
<feature type="region of interest" description="Disordered" evidence="6">
    <location>
        <begin position="232"/>
        <end position="266"/>
    </location>
</feature>
<keyword evidence="4" id="KW-0103">Bromodomain</keyword>
<evidence type="ECO:0000256" key="1">
    <source>
        <dbReference type="ARBA" id="ARBA00006914"/>
    </source>
</evidence>
<evidence type="ECO:0000256" key="2">
    <source>
        <dbReference type="ARBA" id="ARBA00022741"/>
    </source>
</evidence>
<dbReference type="SMART" id="SM00382">
    <property type="entry name" value="AAA"/>
    <property type="match status" value="1"/>
</dbReference>
<dbReference type="GO" id="GO:0045815">
    <property type="term" value="P:transcription initiation-coupled chromatin remodeling"/>
    <property type="evidence" value="ECO:0007669"/>
    <property type="project" value="TreeGrafter"/>
</dbReference>
<evidence type="ECO:0000259" key="7">
    <source>
        <dbReference type="SMART" id="SM00382"/>
    </source>
</evidence>
<reference evidence="8 9" key="1">
    <citation type="journal article" date="2016" name="Mol. Biol. Evol.">
        <title>Genome-Wide Survey of Gut Fungi (Harpellales) Reveals the First Horizontally Transferred Ubiquitin Gene from a Mosquito Host.</title>
        <authorList>
            <person name="Wang Y."/>
            <person name="White M.M."/>
            <person name="Kvist S."/>
            <person name="Moncalvo J.M."/>
        </authorList>
    </citation>
    <scope>NUCLEOTIDE SEQUENCE [LARGE SCALE GENOMIC DNA]</scope>
    <source>
        <strain evidence="8 9">ALG-7-W6</strain>
    </source>
</reference>
<accession>A0A1R0GN92</accession>
<evidence type="ECO:0000313" key="8">
    <source>
        <dbReference type="EMBL" id="OLY78364.1"/>
    </source>
</evidence>
<dbReference type="Gene3D" id="1.10.8.60">
    <property type="match status" value="1"/>
</dbReference>